<dbReference type="PANTHER" id="PTHR46826:SF1">
    <property type="entry name" value="TVP38_TMEM64 FAMILY MEMBRANE PROTEIN YDJX"/>
    <property type="match status" value="1"/>
</dbReference>
<dbReference type="Proteomes" id="UP001169985">
    <property type="component" value="Unassembled WGS sequence"/>
</dbReference>
<dbReference type="AlphaFoldDB" id="A0AAW7LPY7"/>
<feature type="domain" description="VTT" evidence="2">
    <location>
        <begin position="57"/>
        <end position="174"/>
    </location>
</feature>
<evidence type="ECO:0000256" key="1">
    <source>
        <dbReference type="SAM" id="Phobius"/>
    </source>
</evidence>
<dbReference type="PANTHER" id="PTHR46826">
    <property type="match status" value="1"/>
</dbReference>
<keyword evidence="1" id="KW-0472">Membrane</keyword>
<dbReference type="InterPro" id="IPR053240">
    <property type="entry name" value="VTT_domain"/>
</dbReference>
<evidence type="ECO:0000313" key="4">
    <source>
        <dbReference type="Proteomes" id="UP001169985"/>
    </source>
</evidence>
<proteinExistence type="predicted"/>
<sequence>MLIVAVLFCVLAGVFHHYGLSDLITNFHHLQDVIRQSGMFGYTLYILLFIVAALCLIPGSILVIVGGVLFGPVAGTLISLVAATVASALSFLLARWLGRDLLLKYVGHTATFQAIEKGIAHNGVDFLILTRLVPLFPYNIQNYAYGLTAIPFWSFTVISALTTLPGIFIYTLMSHELASEGITLVFIGKLSVAGLALFTLVQAAKAWARYKHIDPSANHECTGK</sequence>
<protein>
    <submittedName>
        <fullName evidence="3">TVP38/TMEM64 family protein</fullName>
    </submittedName>
</protein>
<keyword evidence="1" id="KW-0812">Transmembrane</keyword>
<evidence type="ECO:0000259" key="2">
    <source>
        <dbReference type="Pfam" id="PF09335"/>
    </source>
</evidence>
<dbReference type="InterPro" id="IPR032816">
    <property type="entry name" value="VTT_dom"/>
</dbReference>
<dbReference type="GO" id="GO:0005886">
    <property type="term" value="C:plasma membrane"/>
    <property type="evidence" value="ECO:0007669"/>
    <property type="project" value="UniProtKB-ARBA"/>
</dbReference>
<organism evidence="3 4">
    <name type="scientific">Citrobacter portucalensis</name>
    <dbReference type="NCBI Taxonomy" id="1639133"/>
    <lineage>
        <taxon>Bacteria</taxon>
        <taxon>Pseudomonadati</taxon>
        <taxon>Pseudomonadota</taxon>
        <taxon>Gammaproteobacteria</taxon>
        <taxon>Enterobacterales</taxon>
        <taxon>Enterobacteriaceae</taxon>
        <taxon>Citrobacter</taxon>
        <taxon>Citrobacter freundii complex</taxon>
    </lineage>
</organism>
<feature type="transmembrane region" description="Helical" evidence="1">
    <location>
        <begin position="77"/>
        <end position="98"/>
    </location>
</feature>
<dbReference type="Pfam" id="PF09335">
    <property type="entry name" value="VTT_dom"/>
    <property type="match status" value="1"/>
</dbReference>
<comment type="caution">
    <text evidence="3">The sequence shown here is derived from an EMBL/GenBank/DDBJ whole genome shotgun (WGS) entry which is preliminary data.</text>
</comment>
<gene>
    <name evidence="3" type="ORF">PEY55_02860</name>
</gene>
<keyword evidence="1" id="KW-1133">Transmembrane helix</keyword>
<accession>A0AAW7LPY7</accession>
<feature type="transmembrane region" description="Helical" evidence="1">
    <location>
        <begin position="45"/>
        <end position="70"/>
    </location>
</feature>
<feature type="transmembrane region" description="Helical" evidence="1">
    <location>
        <begin position="150"/>
        <end position="170"/>
    </location>
</feature>
<dbReference type="EMBL" id="JAQIHS010000003">
    <property type="protein sequence ID" value="MDN4367218.1"/>
    <property type="molecule type" value="Genomic_DNA"/>
</dbReference>
<evidence type="ECO:0000313" key="3">
    <source>
        <dbReference type="EMBL" id="MDN4367218.1"/>
    </source>
</evidence>
<feature type="transmembrane region" description="Helical" evidence="1">
    <location>
        <begin position="182"/>
        <end position="201"/>
    </location>
</feature>
<reference evidence="3" key="1">
    <citation type="journal article" date="2023" name="Antimicrob Resist Infect Control">
        <title>Sanitary installations and wastewater plumbing as reservoir for the long-term circulation and transmission of carbapenemase producing Citrobacter freundii clones in a hospital setting.</title>
        <authorList>
            <person name="Hamerlinck H."/>
            <person name="Aerssens A."/>
            <person name="Boelens J."/>
            <person name="Dehaene A."/>
            <person name="McMahon M."/>
            <person name="Messiaen A.S."/>
            <person name="Vandendriessche S."/>
            <person name="Velghe A."/>
            <person name="Leroux-Roels I."/>
            <person name="Verhasselt B."/>
        </authorList>
    </citation>
    <scope>NUCLEOTIDE SEQUENCE</scope>
    <source>
        <strain evidence="3">UZG-GERCF-220920-Env23</strain>
    </source>
</reference>
<reference evidence="3" key="2">
    <citation type="submission" date="2023-01" db="EMBL/GenBank/DDBJ databases">
        <authorList>
            <person name="Hamerlinck H."/>
            <person name="Aerssens A."/>
            <person name="Boelens J."/>
            <person name="Messiaen A.-S."/>
            <person name="Vandendriessche S."/>
            <person name="Velghe A."/>
            <person name="Verhasselt B."/>
            <person name="Leroux-Roels I."/>
        </authorList>
    </citation>
    <scope>NUCLEOTIDE SEQUENCE</scope>
    <source>
        <strain evidence="3">UZG-GERCF-220920-Env23</strain>
    </source>
</reference>
<name>A0AAW7LPY7_9ENTR</name>